<gene>
    <name evidence="2" type="ORF">JOC77_004290</name>
</gene>
<accession>A0ABS2QRE2</accession>
<sequence>MNKRTALSFVNRNHKKLAAVVSVYMAILIFAGIVLMSMMQTQEAPENTGVSILFYLVGNLFIVFAPVFLLSKKEVDQLESS</sequence>
<protein>
    <submittedName>
        <fullName evidence="2">Uncharacterized protein</fullName>
    </submittedName>
</protein>
<reference evidence="2 3" key="1">
    <citation type="submission" date="2021-01" db="EMBL/GenBank/DDBJ databases">
        <title>Genomic Encyclopedia of Type Strains, Phase IV (KMG-IV): sequencing the most valuable type-strain genomes for metagenomic binning, comparative biology and taxonomic classification.</title>
        <authorList>
            <person name="Goeker M."/>
        </authorList>
    </citation>
    <scope>NUCLEOTIDE SEQUENCE [LARGE SCALE GENOMIC DNA]</scope>
    <source>
        <strain evidence="2 3">DSM 105482</strain>
    </source>
</reference>
<feature type="transmembrane region" description="Helical" evidence="1">
    <location>
        <begin position="52"/>
        <end position="71"/>
    </location>
</feature>
<evidence type="ECO:0000256" key="1">
    <source>
        <dbReference type="SAM" id="Phobius"/>
    </source>
</evidence>
<dbReference type="EMBL" id="JAFBFI010000039">
    <property type="protein sequence ID" value="MBM7694811.1"/>
    <property type="molecule type" value="Genomic_DNA"/>
</dbReference>
<feature type="transmembrane region" description="Helical" evidence="1">
    <location>
        <begin position="21"/>
        <end position="40"/>
    </location>
</feature>
<keyword evidence="3" id="KW-1185">Reference proteome</keyword>
<dbReference type="Proteomes" id="UP000823486">
    <property type="component" value="Unassembled WGS sequence"/>
</dbReference>
<organism evidence="2 3">
    <name type="scientific">Peribacillus deserti</name>
    <dbReference type="NCBI Taxonomy" id="673318"/>
    <lineage>
        <taxon>Bacteria</taxon>
        <taxon>Bacillati</taxon>
        <taxon>Bacillota</taxon>
        <taxon>Bacilli</taxon>
        <taxon>Bacillales</taxon>
        <taxon>Bacillaceae</taxon>
        <taxon>Peribacillus</taxon>
    </lineage>
</organism>
<dbReference type="RefSeq" id="WP_204548325.1">
    <property type="nucleotide sequence ID" value="NZ_JAFBFI010000039.1"/>
</dbReference>
<name>A0ABS2QRE2_9BACI</name>
<evidence type="ECO:0000313" key="2">
    <source>
        <dbReference type="EMBL" id="MBM7694811.1"/>
    </source>
</evidence>
<evidence type="ECO:0000313" key="3">
    <source>
        <dbReference type="Proteomes" id="UP000823486"/>
    </source>
</evidence>
<comment type="caution">
    <text evidence="2">The sequence shown here is derived from an EMBL/GenBank/DDBJ whole genome shotgun (WGS) entry which is preliminary data.</text>
</comment>
<proteinExistence type="predicted"/>
<keyword evidence="1" id="KW-0472">Membrane</keyword>
<keyword evidence="1" id="KW-0812">Transmembrane</keyword>
<keyword evidence="1" id="KW-1133">Transmembrane helix</keyword>